<dbReference type="AlphaFoldDB" id="A0A0P1A713"/>
<feature type="compositionally biased region" description="Low complexity" evidence="1">
    <location>
        <begin position="513"/>
        <end position="527"/>
    </location>
</feature>
<dbReference type="GeneID" id="36397565"/>
<evidence type="ECO:0000313" key="3">
    <source>
        <dbReference type="EMBL" id="CEG36410.1"/>
    </source>
</evidence>
<dbReference type="STRING" id="4781.A0A0P1A713"/>
<feature type="region of interest" description="Disordered" evidence="1">
    <location>
        <begin position="285"/>
        <end position="338"/>
    </location>
</feature>
<keyword evidence="4" id="KW-1185">Reference proteome</keyword>
<dbReference type="RefSeq" id="XP_024572779.1">
    <property type="nucleotide sequence ID" value="XM_024720501.1"/>
</dbReference>
<feature type="region of interest" description="Disordered" evidence="1">
    <location>
        <begin position="503"/>
        <end position="527"/>
    </location>
</feature>
<dbReference type="EMBL" id="CCYD01000201">
    <property type="protein sequence ID" value="CEG36410.1"/>
    <property type="molecule type" value="Genomic_DNA"/>
</dbReference>
<feature type="compositionally biased region" description="Polar residues" evidence="1">
    <location>
        <begin position="406"/>
        <end position="426"/>
    </location>
</feature>
<feature type="domain" description="TOG" evidence="2">
    <location>
        <begin position="3"/>
        <end position="234"/>
    </location>
</feature>
<organism evidence="3 4">
    <name type="scientific">Plasmopara halstedii</name>
    <name type="common">Downy mildew of sunflower</name>
    <dbReference type="NCBI Taxonomy" id="4781"/>
    <lineage>
        <taxon>Eukaryota</taxon>
        <taxon>Sar</taxon>
        <taxon>Stramenopiles</taxon>
        <taxon>Oomycota</taxon>
        <taxon>Peronosporomycetes</taxon>
        <taxon>Peronosporales</taxon>
        <taxon>Peronosporaceae</taxon>
        <taxon>Plasmopara</taxon>
    </lineage>
</organism>
<dbReference type="SMART" id="SM01349">
    <property type="entry name" value="TOG"/>
    <property type="match status" value="1"/>
</dbReference>
<feature type="compositionally biased region" description="Polar residues" evidence="1">
    <location>
        <begin position="441"/>
        <end position="452"/>
    </location>
</feature>
<protein>
    <submittedName>
        <fullName evidence="3">CLASP N-terminal domain</fullName>
    </submittedName>
</protein>
<dbReference type="InterPro" id="IPR034085">
    <property type="entry name" value="TOG"/>
</dbReference>
<dbReference type="InterPro" id="IPR016024">
    <property type="entry name" value="ARM-type_fold"/>
</dbReference>
<accession>A0A0P1A713</accession>
<dbReference type="Gene3D" id="1.25.10.10">
    <property type="entry name" value="Leucine-rich Repeat Variant"/>
    <property type="match status" value="1"/>
</dbReference>
<dbReference type="OMA" id="TCECLLR"/>
<reference evidence="4" key="1">
    <citation type="submission" date="2014-09" db="EMBL/GenBank/DDBJ databases">
        <authorList>
            <person name="Sharma Rahul"/>
            <person name="Thines Marco"/>
        </authorList>
    </citation>
    <scope>NUCLEOTIDE SEQUENCE [LARGE SCALE GENOMIC DNA]</scope>
</reference>
<feature type="region of interest" description="Disordered" evidence="1">
    <location>
        <begin position="987"/>
        <end position="1021"/>
    </location>
</feature>
<dbReference type="Proteomes" id="UP000054928">
    <property type="component" value="Unassembled WGS sequence"/>
</dbReference>
<dbReference type="InterPro" id="IPR024395">
    <property type="entry name" value="CLASP_N_dom"/>
</dbReference>
<sequence length="1155" mass="129219">MDHFAQQVQETEKLLNNPEAEWMDKSEAITNLANTVESLGQSVSHKDALRLLMSLSVGLSIQLGSTRSKLVRNTCECLLRIINVMGQDFKDMANALLPQIVSTAKSTSVAMRQPGSKLLHEMSKVVRYDLALMREIYEENSHAKGRLLVLEQLRLVFVYWRDEEVLQYESDVCKIIQRGLEDQNESVRKTARETLADFSVKWNERAIEFVDLLSAQSKGLLVHDHRESPIAKAILEKHPDIIHNLDSFSRSKSAFSQSRVGSRESPLLRRGQKVEIYASETTTLKQLENPKSLSPDVMNAEGSMETHTTDPNLRYPFDNSNVSSGSELDQHDQSPEAFDGSQMHEYSLAHSASNSVQMSTLKYMDALNSSSCSSSQSRSSSASSTHDEEAESITPSDLTLKRFHKQSPNFQSISSQNEKPSKVSTTSEEHLSLLPRPRSSTLKTSRCSSPSSPMLEVKDDEETIESSLGAYEELVNKQPPGLKAISTKLSSDNVIMRSRYRRLDQENELHQMPSSKSSTLKSSTLNSPPLDQLQQAKTEHALTDRAFENEMSSMLEQSNAGSALSNEDDVMNYFYDGSVHTDFIHEKIRDQQSEYHDNLAEKLPDPLNFSAVSGCTVPDEGHLNEGCVKDSDLVQGLDNLMPTLHDNVLPARHRHYIKQSCPEEEADEQHKELDTMNYPSDSLTALMNVCENIKSLRKVTRNVEMGFGFGETCKKEHVEIAMHHTLIASTANEVEKSPHAMCNVQSPDKPGIKDLSYLECSKQGDQNILAPPIDGSYGQKDSYEEQSFLDTSMPAFRPISSSNDRAKTNDDAFVITQAQQPKHIPVSERATRISENESHFVDDLHVAENTISRTESKGSSHETFQNQNSNITHGDKACRFDAAEKLFALKEPVYVHDRYDNTQLPHESYVTPKIPERLPKELYSTRSTSRYAAPTSMGAKLSCALRKNAAIKNTSSSAETVIADNAGEEEISNQADEITPLLHLSVSGDESEPTELKHADATPLNLTPPYNTPGSDNSAASKQSNFCSKSLAVIFSAIFCMAGLLYAAKKVNESREYHLNLKSRIDKFEASIAESHSKVLQLEGDFTVWTEYVRNLAEEEEANALTQLQALHTEVQRWQQDMHDDLEKFRQALTLDFIDTAFANLDVNDAKKRED</sequence>
<feature type="region of interest" description="Disordered" evidence="1">
    <location>
        <begin position="369"/>
        <end position="460"/>
    </location>
</feature>
<dbReference type="InterPro" id="IPR011989">
    <property type="entry name" value="ARM-like"/>
</dbReference>
<dbReference type="SUPFAM" id="SSF48371">
    <property type="entry name" value="ARM repeat"/>
    <property type="match status" value="1"/>
</dbReference>
<feature type="compositionally biased region" description="Polar residues" evidence="1">
    <location>
        <begin position="318"/>
        <end position="327"/>
    </location>
</feature>
<name>A0A0P1A713_PLAHL</name>
<dbReference type="OrthoDB" id="71285at2759"/>
<evidence type="ECO:0000256" key="1">
    <source>
        <dbReference type="SAM" id="MobiDB-lite"/>
    </source>
</evidence>
<feature type="compositionally biased region" description="Low complexity" evidence="1">
    <location>
        <begin position="1002"/>
        <end position="1013"/>
    </location>
</feature>
<feature type="compositionally biased region" description="Low complexity" evidence="1">
    <location>
        <begin position="369"/>
        <end position="384"/>
    </location>
</feature>
<evidence type="ECO:0000259" key="2">
    <source>
        <dbReference type="SMART" id="SM01349"/>
    </source>
</evidence>
<proteinExistence type="predicted"/>
<evidence type="ECO:0000313" key="4">
    <source>
        <dbReference type="Proteomes" id="UP000054928"/>
    </source>
</evidence>
<dbReference type="Pfam" id="PF12348">
    <property type="entry name" value="CLASP_N"/>
    <property type="match status" value="1"/>
</dbReference>